<dbReference type="AlphaFoldDB" id="A0A7K0J4X8"/>
<dbReference type="Proteomes" id="UP000466104">
    <property type="component" value="Unassembled WGS sequence"/>
</dbReference>
<evidence type="ECO:0000256" key="4">
    <source>
        <dbReference type="ARBA" id="ARBA00022723"/>
    </source>
</evidence>
<comment type="similarity">
    <text evidence="7">Belongs to the radical SAM superfamily. Anaerobic sulfatase-maturating enzyme family.</text>
</comment>
<dbReference type="SFLD" id="SFLDG01067">
    <property type="entry name" value="SPASM/twitch_domain_containing"/>
    <property type="match status" value="1"/>
</dbReference>
<keyword evidence="4" id="KW-0479">Metal-binding</keyword>
<gene>
    <name evidence="9" type="ORF">FYJ43_02735</name>
</gene>
<comment type="cofactor">
    <cofactor evidence="1">
        <name>[4Fe-4S] cluster</name>
        <dbReference type="ChEBI" id="CHEBI:49883"/>
    </cofactor>
</comment>
<keyword evidence="3" id="KW-0949">S-adenosyl-L-methionine</keyword>
<dbReference type="InterPro" id="IPR007197">
    <property type="entry name" value="rSAM"/>
</dbReference>
<dbReference type="GO" id="GO:0016491">
    <property type="term" value="F:oxidoreductase activity"/>
    <property type="evidence" value="ECO:0007669"/>
    <property type="project" value="InterPro"/>
</dbReference>
<evidence type="ECO:0000313" key="9">
    <source>
        <dbReference type="EMBL" id="MSS44984.1"/>
    </source>
</evidence>
<dbReference type="GO" id="GO:0046872">
    <property type="term" value="F:metal ion binding"/>
    <property type="evidence" value="ECO:0007669"/>
    <property type="project" value="UniProtKB-KW"/>
</dbReference>
<sequence>MYARKPCRINNFRILLTEKCNFQCTYCFESGLMDIAPHMTLEVLEGTVKAIIEASPCERVSIQWFGGEPLLRWNLIAHGMDLFEDAVAEKRISGVNYSLTTNGSLATPAIAERMARESIQVFVSVDGPQDVNDLSRIDRLGRGTYDRAIQGYRTLADHGVDVGLLVTVSPETLSGLSSSIAHLIESEGLRRIGINTPQPTENGWDVDGALLASEIVKIIRFCDERGVKLIAPGMRALRGLGTKTPHVDDCRAPGGEMAVSVDTFGRMSGCIVSWVEGRPWNKDEITHQSLARFEMQKSASTVQDVCDGCIAEAICGGPCHLELALRGLNPERCAFYQTLMYESLMSLRRFNS</sequence>
<dbReference type="GO" id="GO:0051539">
    <property type="term" value="F:4 iron, 4 sulfur cluster binding"/>
    <property type="evidence" value="ECO:0007669"/>
    <property type="project" value="UniProtKB-KW"/>
</dbReference>
<evidence type="ECO:0000256" key="3">
    <source>
        <dbReference type="ARBA" id="ARBA00022691"/>
    </source>
</evidence>
<reference evidence="9 10" key="1">
    <citation type="submission" date="2019-08" db="EMBL/GenBank/DDBJ databases">
        <title>In-depth cultivation of the pig gut microbiome towards novel bacterial diversity and tailored functional studies.</title>
        <authorList>
            <person name="Wylensek D."/>
            <person name="Hitch T.C.A."/>
            <person name="Clavel T."/>
        </authorList>
    </citation>
    <scope>NUCLEOTIDE SEQUENCE [LARGE SCALE GENOMIC DNA]</scope>
    <source>
        <strain evidence="9 10">WCA-380-WT-3A</strain>
    </source>
</reference>
<dbReference type="SUPFAM" id="SSF102114">
    <property type="entry name" value="Radical SAM enzymes"/>
    <property type="match status" value="1"/>
</dbReference>
<dbReference type="PANTHER" id="PTHR43273">
    <property type="entry name" value="ANAEROBIC SULFATASE-MATURATING ENZYME HOMOLOG ASLB-RELATED"/>
    <property type="match status" value="1"/>
</dbReference>
<keyword evidence="6" id="KW-0411">Iron-sulfur</keyword>
<evidence type="ECO:0000259" key="8">
    <source>
        <dbReference type="Pfam" id="PF04055"/>
    </source>
</evidence>
<accession>A0A7K0J4X8</accession>
<comment type="caution">
    <text evidence="9">The sequence shown here is derived from an EMBL/GenBank/DDBJ whole genome shotgun (WGS) entry which is preliminary data.</text>
</comment>
<dbReference type="SFLD" id="SFLDG01386">
    <property type="entry name" value="main_SPASM_domain-containing"/>
    <property type="match status" value="1"/>
</dbReference>
<evidence type="ECO:0000313" key="10">
    <source>
        <dbReference type="Proteomes" id="UP000466104"/>
    </source>
</evidence>
<keyword evidence="2" id="KW-0004">4Fe-4S</keyword>
<proteinExistence type="inferred from homology"/>
<feature type="domain" description="Radical SAM core" evidence="8">
    <location>
        <begin position="15"/>
        <end position="172"/>
    </location>
</feature>
<protein>
    <submittedName>
        <fullName evidence="9">Radical SAM protein</fullName>
    </submittedName>
</protein>
<organism evidence="9 10">
    <name type="scientific">Cutibacterium porci</name>
    <dbReference type="NCBI Taxonomy" id="2605781"/>
    <lineage>
        <taxon>Bacteria</taxon>
        <taxon>Bacillati</taxon>
        <taxon>Actinomycetota</taxon>
        <taxon>Actinomycetes</taxon>
        <taxon>Propionibacteriales</taxon>
        <taxon>Propionibacteriaceae</taxon>
        <taxon>Cutibacterium</taxon>
    </lineage>
</organism>
<dbReference type="PROSITE" id="PS01305">
    <property type="entry name" value="MOAA_NIFB_PQQE"/>
    <property type="match status" value="1"/>
</dbReference>
<evidence type="ECO:0000256" key="2">
    <source>
        <dbReference type="ARBA" id="ARBA00022485"/>
    </source>
</evidence>
<dbReference type="InterPro" id="IPR013785">
    <property type="entry name" value="Aldolase_TIM"/>
</dbReference>
<evidence type="ECO:0000256" key="7">
    <source>
        <dbReference type="ARBA" id="ARBA00023601"/>
    </source>
</evidence>
<evidence type="ECO:0000256" key="6">
    <source>
        <dbReference type="ARBA" id="ARBA00023014"/>
    </source>
</evidence>
<evidence type="ECO:0000256" key="5">
    <source>
        <dbReference type="ARBA" id="ARBA00023004"/>
    </source>
</evidence>
<dbReference type="Gene3D" id="3.20.20.70">
    <property type="entry name" value="Aldolase class I"/>
    <property type="match status" value="1"/>
</dbReference>
<dbReference type="PANTHER" id="PTHR43273:SF3">
    <property type="entry name" value="ANAEROBIC SULFATASE-MATURATING ENZYME HOMOLOG ASLB-RELATED"/>
    <property type="match status" value="1"/>
</dbReference>
<keyword evidence="10" id="KW-1185">Reference proteome</keyword>
<dbReference type="InterPro" id="IPR058240">
    <property type="entry name" value="rSAM_sf"/>
</dbReference>
<keyword evidence="5" id="KW-0408">Iron</keyword>
<dbReference type="SFLD" id="SFLDG01384">
    <property type="entry name" value="thioether_bond_formation_requi"/>
    <property type="match status" value="1"/>
</dbReference>
<dbReference type="Pfam" id="PF04055">
    <property type="entry name" value="Radical_SAM"/>
    <property type="match status" value="1"/>
</dbReference>
<dbReference type="SFLD" id="SFLDS00029">
    <property type="entry name" value="Radical_SAM"/>
    <property type="match status" value="1"/>
</dbReference>
<dbReference type="EMBL" id="VUMG01000001">
    <property type="protein sequence ID" value="MSS44984.1"/>
    <property type="molecule type" value="Genomic_DNA"/>
</dbReference>
<evidence type="ECO:0000256" key="1">
    <source>
        <dbReference type="ARBA" id="ARBA00001966"/>
    </source>
</evidence>
<dbReference type="InterPro" id="IPR000385">
    <property type="entry name" value="MoaA_NifB_PqqE_Fe-S-bd_CS"/>
</dbReference>
<dbReference type="InterPro" id="IPR023867">
    <property type="entry name" value="Sulphatase_maturase_rSAM"/>
</dbReference>
<name>A0A7K0J4X8_9ACTN</name>
<dbReference type="CDD" id="cd01335">
    <property type="entry name" value="Radical_SAM"/>
    <property type="match status" value="1"/>
</dbReference>